<sequence>MSTYSRLDSSSQESREWLSEEDNTKNDGMLHLDRPDRRHYQESIRSWLIEYWRALALHAMLVAANLTVLLALTPTWLNLVHSKDHANISPLQEAVSYEERSFDLKPIYLDKNTPNPDKIQ</sequence>
<proteinExistence type="predicted"/>
<gene>
    <name evidence="3" type="ORF">ED733_000080</name>
</gene>
<feature type="compositionally biased region" description="Basic and acidic residues" evidence="1">
    <location>
        <begin position="13"/>
        <end position="32"/>
    </location>
</feature>
<keyword evidence="2" id="KW-1133">Transmembrane helix</keyword>
<dbReference type="EMBL" id="SBHS01000029">
    <property type="protein sequence ID" value="TWU72313.1"/>
    <property type="molecule type" value="Genomic_DNA"/>
</dbReference>
<reference evidence="4" key="1">
    <citation type="submission" date="2018-12" db="EMBL/GenBank/DDBJ databases">
        <title>The complete genome of Metarhizium rileyi, a key fungal pathogen of Lepidoptera.</title>
        <authorList>
            <person name="Binneck E."/>
            <person name="Lastra C.C.L."/>
            <person name="Sosa-Gomez D.R."/>
        </authorList>
    </citation>
    <scope>NUCLEOTIDE SEQUENCE [LARGE SCALE GENOMIC DNA]</scope>
    <source>
        <strain evidence="4">Cep018-CH2</strain>
    </source>
</reference>
<feature type="transmembrane region" description="Helical" evidence="2">
    <location>
        <begin position="55"/>
        <end position="77"/>
    </location>
</feature>
<comment type="caution">
    <text evidence="3">The sequence shown here is derived from an EMBL/GenBank/DDBJ whole genome shotgun (WGS) entry which is preliminary data.</text>
</comment>
<feature type="compositionally biased region" description="Polar residues" evidence="1">
    <location>
        <begin position="1"/>
        <end position="12"/>
    </location>
</feature>
<evidence type="ECO:0000313" key="4">
    <source>
        <dbReference type="Proteomes" id="UP000317257"/>
    </source>
</evidence>
<name>A0A5C6G8V5_METRR</name>
<dbReference type="AlphaFoldDB" id="A0A5C6G8V5"/>
<protein>
    <submittedName>
        <fullName evidence="3">Uncharacterized protein</fullName>
    </submittedName>
</protein>
<evidence type="ECO:0000256" key="1">
    <source>
        <dbReference type="SAM" id="MobiDB-lite"/>
    </source>
</evidence>
<organism evidence="3 4">
    <name type="scientific">Metarhizium rileyi (strain RCEF 4871)</name>
    <name type="common">Nomuraea rileyi</name>
    <dbReference type="NCBI Taxonomy" id="1649241"/>
    <lineage>
        <taxon>Eukaryota</taxon>
        <taxon>Fungi</taxon>
        <taxon>Dikarya</taxon>
        <taxon>Ascomycota</taxon>
        <taxon>Pezizomycotina</taxon>
        <taxon>Sordariomycetes</taxon>
        <taxon>Hypocreomycetidae</taxon>
        <taxon>Hypocreales</taxon>
        <taxon>Clavicipitaceae</taxon>
        <taxon>Metarhizium</taxon>
    </lineage>
</organism>
<evidence type="ECO:0000313" key="3">
    <source>
        <dbReference type="EMBL" id="TWU72313.1"/>
    </source>
</evidence>
<feature type="region of interest" description="Disordered" evidence="1">
    <location>
        <begin position="1"/>
        <end position="32"/>
    </location>
</feature>
<keyword evidence="2" id="KW-0472">Membrane</keyword>
<dbReference type="Proteomes" id="UP000317257">
    <property type="component" value="Unassembled WGS sequence"/>
</dbReference>
<keyword evidence="2" id="KW-0812">Transmembrane</keyword>
<evidence type="ECO:0000256" key="2">
    <source>
        <dbReference type="SAM" id="Phobius"/>
    </source>
</evidence>
<accession>A0A5C6G8V5</accession>